<name>A0A9L0I6Q7_EQUAS</name>
<dbReference type="GeneTree" id="ENSGT00940000160176"/>
<organism evidence="1 2">
    <name type="scientific">Equus asinus</name>
    <name type="common">Donkey</name>
    <name type="synonym">Equus africanus asinus</name>
    <dbReference type="NCBI Taxonomy" id="9793"/>
    <lineage>
        <taxon>Eukaryota</taxon>
        <taxon>Metazoa</taxon>
        <taxon>Chordata</taxon>
        <taxon>Craniata</taxon>
        <taxon>Vertebrata</taxon>
        <taxon>Euteleostomi</taxon>
        <taxon>Mammalia</taxon>
        <taxon>Eutheria</taxon>
        <taxon>Laurasiatheria</taxon>
        <taxon>Perissodactyla</taxon>
        <taxon>Equidae</taxon>
        <taxon>Equus</taxon>
    </lineage>
</organism>
<keyword evidence="2" id="KW-1185">Reference proteome</keyword>
<sequence>MKEDCPPSSHVPISNSKSILKSELLSLLKTYNCYHEGRSFQLRHREALLLSICLRGPLGSAEGPVILGSSLLLGRFSWDSPKSQSRGSAVPGLGAAGCWALKWVVMSCRDPGGQLFSQARAVRWGLLGRTLAVAISSTEVGCAS</sequence>
<proteinExistence type="predicted"/>
<reference evidence="1" key="3">
    <citation type="submission" date="2025-09" db="UniProtKB">
        <authorList>
            <consortium name="Ensembl"/>
        </authorList>
    </citation>
    <scope>IDENTIFICATION</scope>
</reference>
<dbReference type="Proteomes" id="UP000694387">
    <property type="component" value="Chromosome 2"/>
</dbReference>
<dbReference type="Ensembl" id="ENSEAST00005061004.1">
    <property type="protein sequence ID" value="ENSEASP00005035989.1"/>
    <property type="gene ID" value="ENSEASG00005006918.2"/>
</dbReference>
<reference evidence="1" key="2">
    <citation type="submission" date="2025-08" db="UniProtKB">
        <authorList>
            <consortium name="Ensembl"/>
        </authorList>
    </citation>
    <scope>IDENTIFICATION</scope>
</reference>
<evidence type="ECO:0000313" key="1">
    <source>
        <dbReference type="Ensembl" id="ENSEASP00005035989.1"/>
    </source>
</evidence>
<gene>
    <name evidence="1" type="primary">RASSF4</name>
</gene>
<accession>A0A9L0I6Q7</accession>
<reference evidence="1 2" key="1">
    <citation type="journal article" date="2020" name="Nat. Commun.">
        <title>Donkey genomes provide new insights into domestication and selection for coat color.</title>
        <authorList>
            <person name="Wang"/>
            <person name="C."/>
            <person name="Li"/>
            <person name="H."/>
            <person name="Guo"/>
            <person name="Y."/>
            <person name="Huang"/>
            <person name="J."/>
            <person name="Sun"/>
            <person name="Y."/>
            <person name="Min"/>
            <person name="J."/>
            <person name="Wang"/>
            <person name="J."/>
            <person name="Fang"/>
            <person name="X."/>
            <person name="Zhao"/>
            <person name="Z."/>
            <person name="Wang"/>
            <person name="S."/>
            <person name="Zhang"/>
            <person name="Y."/>
            <person name="Liu"/>
            <person name="Q."/>
            <person name="Jiang"/>
            <person name="Q."/>
            <person name="Wang"/>
            <person name="X."/>
            <person name="Guo"/>
            <person name="Y."/>
            <person name="Yang"/>
            <person name="C."/>
            <person name="Wang"/>
            <person name="Y."/>
            <person name="Tian"/>
            <person name="F."/>
            <person name="Zhuang"/>
            <person name="G."/>
            <person name="Fan"/>
            <person name="Y."/>
            <person name="Gao"/>
            <person name="Q."/>
            <person name="Li"/>
            <person name="Y."/>
            <person name="Ju"/>
            <person name="Z."/>
            <person name="Li"/>
            <person name="J."/>
            <person name="Li"/>
            <person name="R."/>
            <person name="Hou"/>
            <person name="M."/>
            <person name="Yang"/>
            <person name="G."/>
            <person name="Liu"/>
            <person name="G."/>
            <person name="Liu"/>
            <person name="W."/>
            <person name="Guo"/>
            <person name="J."/>
            <person name="Pan"/>
            <person name="S."/>
            <person name="Fan"/>
            <person name="G."/>
            <person name="Zhang"/>
            <person name="W."/>
            <person name="Zhang"/>
            <person name="R."/>
            <person name="Yu"/>
            <person name="J."/>
            <person name="Zhang"/>
            <person name="X."/>
            <person name="Yin"/>
            <person name="Q."/>
            <person name="Ji"/>
            <person name="C."/>
            <person name="Jin"/>
            <person name="Y."/>
            <person name="Yue"/>
            <person name="G."/>
            <person name="Liu"/>
            <person name="M."/>
            <person name="Xu"/>
            <person name="J."/>
            <person name="Liu"/>
            <person name="S."/>
            <person name="Jordana"/>
            <person name="J."/>
            <person name="Noce"/>
            <person name="A."/>
            <person name="Amills"/>
            <person name="M."/>
            <person name="Wu"/>
            <person name="D.D."/>
            <person name="Li"/>
            <person name="S."/>
            <person name="Zhou"/>
            <person name="X. and Zhong"/>
            <person name="J."/>
        </authorList>
    </citation>
    <scope>NUCLEOTIDE SEQUENCE [LARGE SCALE GENOMIC DNA]</scope>
</reference>
<protein>
    <submittedName>
        <fullName evidence="1">Ras association domain family member 4</fullName>
    </submittedName>
</protein>
<evidence type="ECO:0000313" key="2">
    <source>
        <dbReference type="Proteomes" id="UP000694387"/>
    </source>
</evidence>
<dbReference type="AlphaFoldDB" id="A0A9L0I6Q7"/>